<keyword evidence="2" id="KW-1185">Reference proteome</keyword>
<evidence type="ECO:0000313" key="3">
    <source>
        <dbReference type="WBParaSite" id="HPLM_0000441901-mRNA-1"/>
    </source>
</evidence>
<name>A0A0N4W3L5_HAEPC</name>
<sequence length="116" mass="13169">MEFLEWVMMFALNLRTISMCDIKFALLLCISDPYAFKSCRRSLETMACHLTHPIRAYSMPLTRMGMKWFVPCPFFQNSASSRSCGHGTASLDRSALPVLIYCAKTIKCATSMKPIQ</sequence>
<proteinExistence type="predicted"/>
<accession>A0A0N4W3L5</accession>
<dbReference type="Proteomes" id="UP000268014">
    <property type="component" value="Unassembled WGS sequence"/>
</dbReference>
<reference evidence="3" key="1">
    <citation type="submission" date="2017-02" db="UniProtKB">
        <authorList>
            <consortium name="WormBaseParasite"/>
        </authorList>
    </citation>
    <scope>IDENTIFICATION</scope>
</reference>
<dbReference type="WBParaSite" id="HPLM_0000441901-mRNA-1">
    <property type="protein sequence ID" value="HPLM_0000441901-mRNA-1"/>
    <property type="gene ID" value="HPLM_0000441901"/>
</dbReference>
<reference evidence="1 2" key="2">
    <citation type="submission" date="2018-11" db="EMBL/GenBank/DDBJ databases">
        <authorList>
            <consortium name="Pathogen Informatics"/>
        </authorList>
    </citation>
    <scope>NUCLEOTIDE SEQUENCE [LARGE SCALE GENOMIC DNA]</scope>
    <source>
        <strain evidence="1 2">MHpl1</strain>
    </source>
</reference>
<evidence type="ECO:0000313" key="1">
    <source>
        <dbReference type="EMBL" id="VDO23183.1"/>
    </source>
</evidence>
<dbReference type="EMBL" id="UZAF01016208">
    <property type="protein sequence ID" value="VDO23183.1"/>
    <property type="molecule type" value="Genomic_DNA"/>
</dbReference>
<organism evidence="3">
    <name type="scientific">Haemonchus placei</name>
    <name type="common">Barber's pole worm</name>
    <dbReference type="NCBI Taxonomy" id="6290"/>
    <lineage>
        <taxon>Eukaryota</taxon>
        <taxon>Metazoa</taxon>
        <taxon>Ecdysozoa</taxon>
        <taxon>Nematoda</taxon>
        <taxon>Chromadorea</taxon>
        <taxon>Rhabditida</taxon>
        <taxon>Rhabditina</taxon>
        <taxon>Rhabditomorpha</taxon>
        <taxon>Strongyloidea</taxon>
        <taxon>Trichostrongylidae</taxon>
        <taxon>Haemonchus</taxon>
    </lineage>
</organism>
<dbReference type="AlphaFoldDB" id="A0A0N4W3L5"/>
<protein>
    <submittedName>
        <fullName evidence="3">Secreted protein</fullName>
    </submittedName>
</protein>
<gene>
    <name evidence="1" type="ORF">HPLM_LOCUS4411</name>
</gene>
<evidence type="ECO:0000313" key="2">
    <source>
        <dbReference type="Proteomes" id="UP000268014"/>
    </source>
</evidence>